<keyword evidence="3" id="KW-1185">Reference proteome</keyword>
<dbReference type="Proteomes" id="UP000075880">
    <property type="component" value="Unassembled WGS sequence"/>
</dbReference>
<proteinExistence type="predicted"/>
<protein>
    <recommendedName>
        <fullName evidence="1">DUF4806 domain-containing protein</fullName>
    </recommendedName>
</protein>
<dbReference type="AlphaFoldDB" id="A0AAG5DIY5"/>
<reference evidence="2" key="1">
    <citation type="submission" date="2024-04" db="UniProtKB">
        <authorList>
            <consortium name="EnsemblMetazoa"/>
        </authorList>
    </citation>
    <scope>IDENTIFICATION</scope>
    <source>
        <strain evidence="2">EBRO</strain>
    </source>
</reference>
<name>A0AAG5DIY5_ANOAO</name>
<dbReference type="InterPro" id="IPR032071">
    <property type="entry name" value="DUF4806"/>
</dbReference>
<evidence type="ECO:0000313" key="2">
    <source>
        <dbReference type="EnsemblMetazoa" id="ENSAATROPP011061"/>
    </source>
</evidence>
<dbReference type="Pfam" id="PF16064">
    <property type="entry name" value="DUF4806"/>
    <property type="match status" value="1"/>
</dbReference>
<feature type="domain" description="DUF4806" evidence="1">
    <location>
        <begin position="213"/>
        <end position="294"/>
    </location>
</feature>
<sequence>MSSQRSFFVKTSNGKVVPLQPSKSCILYRLPKSSLPDALKAKLPLKIVTHSVQNAQVMNNDDGRSLSAAGNTPADTPVIDVELLNEFLPAKKDPQNEVSCTLSADEIIPSTNTAIQQIEFINIPEQNPLALDAPAVEPDDNAPLTISKKMLREVVNEVMTEQLKAVHKKLDKISQRLTKIEEAATKMFDHDEPYGSQDTLQRINVDISKFKWTPVDSLDALIELNNKLNDEADSSYAEDLARWMYRHIYVQNARRRLTKMMGIMFTPEFLTHLSWTGRGKTPKIAISKYNGVVEFFKKNGSTSLYKVDDREIADFFVLKLRYASLNLQRLKTK</sequence>
<organism evidence="2 3">
    <name type="scientific">Anopheles atroparvus</name>
    <name type="common">European mosquito</name>
    <dbReference type="NCBI Taxonomy" id="41427"/>
    <lineage>
        <taxon>Eukaryota</taxon>
        <taxon>Metazoa</taxon>
        <taxon>Ecdysozoa</taxon>
        <taxon>Arthropoda</taxon>
        <taxon>Hexapoda</taxon>
        <taxon>Insecta</taxon>
        <taxon>Pterygota</taxon>
        <taxon>Neoptera</taxon>
        <taxon>Endopterygota</taxon>
        <taxon>Diptera</taxon>
        <taxon>Nematocera</taxon>
        <taxon>Culicoidea</taxon>
        <taxon>Culicidae</taxon>
        <taxon>Anophelinae</taxon>
        <taxon>Anopheles</taxon>
    </lineage>
</organism>
<evidence type="ECO:0000313" key="3">
    <source>
        <dbReference type="Proteomes" id="UP000075880"/>
    </source>
</evidence>
<evidence type="ECO:0000259" key="1">
    <source>
        <dbReference type="Pfam" id="PF16064"/>
    </source>
</evidence>
<accession>A0AAG5DIY5</accession>
<dbReference type="EnsemblMetazoa" id="ENSAATROPT012198">
    <property type="protein sequence ID" value="ENSAATROPP011061"/>
    <property type="gene ID" value="ENSAATROPG009930"/>
</dbReference>